<dbReference type="GO" id="GO:0003677">
    <property type="term" value="F:DNA binding"/>
    <property type="evidence" value="ECO:0007669"/>
    <property type="project" value="UniProtKB-KW"/>
</dbReference>
<dbReference type="Pfam" id="PF00072">
    <property type="entry name" value="Response_reg"/>
    <property type="match status" value="1"/>
</dbReference>
<dbReference type="GO" id="GO:0006355">
    <property type="term" value="P:regulation of DNA-templated transcription"/>
    <property type="evidence" value="ECO:0007669"/>
    <property type="project" value="InterPro"/>
</dbReference>
<dbReference type="Pfam" id="PF00196">
    <property type="entry name" value="GerE"/>
    <property type="match status" value="1"/>
</dbReference>
<comment type="caution">
    <text evidence="7">The sequence shown here is derived from an EMBL/GenBank/DDBJ whole genome shotgun (WGS) entry which is preliminary data.</text>
</comment>
<organism evidence="7 8">
    <name type="scientific">Catenuloplanes indicus</name>
    <dbReference type="NCBI Taxonomy" id="137267"/>
    <lineage>
        <taxon>Bacteria</taxon>
        <taxon>Bacillati</taxon>
        <taxon>Actinomycetota</taxon>
        <taxon>Actinomycetes</taxon>
        <taxon>Micromonosporales</taxon>
        <taxon>Micromonosporaceae</taxon>
        <taxon>Catenuloplanes</taxon>
    </lineage>
</organism>
<reference evidence="7 8" key="1">
    <citation type="submission" date="2023-07" db="EMBL/GenBank/DDBJ databases">
        <title>Sequencing the genomes of 1000 actinobacteria strains.</title>
        <authorList>
            <person name="Klenk H.-P."/>
        </authorList>
    </citation>
    <scope>NUCLEOTIDE SEQUENCE [LARGE SCALE GENOMIC DNA]</scope>
    <source>
        <strain evidence="7 8">DSM 44709</strain>
    </source>
</reference>
<feature type="modified residue" description="4-aspartylphosphate" evidence="4">
    <location>
        <position position="55"/>
    </location>
</feature>
<accession>A0AAE3W1Q0</accession>
<evidence type="ECO:0000256" key="4">
    <source>
        <dbReference type="PROSITE-ProRule" id="PRU00169"/>
    </source>
</evidence>
<keyword evidence="4" id="KW-0597">Phosphoprotein</keyword>
<evidence type="ECO:0000256" key="1">
    <source>
        <dbReference type="ARBA" id="ARBA00023015"/>
    </source>
</evidence>
<dbReference type="InterPro" id="IPR016032">
    <property type="entry name" value="Sig_transdc_resp-reg_C-effctor"/>
</dbReference>
<sequence length="206" mass="21231">MTVTVVSASGATLTRVGIAAAFEAEPDLRLVGAAASGAQALALLAAQQPDVVLLDLDLADGNGLTWGAEVRRSHPALGIVLLAARDDDLLLRALEAGISAFLPRTEELGAILAAVRHAAAAPGSFTAPDLAGALTRRRHSATVVSPREREVLNLLRDGLTVPQIAATLGLSESTVKTYLARIYDKLGVTGRDQAVATATDRGLLTA</sequence>
<keyword evidence="2 7" id="KW-0238">DNA-binding</keyword>
<dbReference type="InterPro" id="IPR011006">
    <property type="entry name" value="CheY-like_superfamily"/>
</dbReference>
<dbReference type="PANTHER" id="PTHR44688">
    <property type="entry name" value="DNA-BINDING TRANSCRIPTIONAL ACTIVATOR DEVR_DOSR"/>
    <property type="match status" value="1"/>
</dbReference>
<dbReference type="PROSITE" id="PS50110">
    <property type="entry name" value="RESPONSE_REGULATORY"/>
    <property type="match status" value="1"/>
</dbReference>
<dbReference type="SUPFAM" id="SSF52172">
    <property type="entry name" value="CheY-like"/>
    <property type="match status" value="1"/>
</dbReference>
<feature type="domain" description="Response regulatory" evidence="6">
    <location>
        <begin position="4"/>
        <end position="119"/>
    </location>
</feature>
<evidence type="ECO:0000313" key="8">
    <source>
        <dbReference type="Proteomes" id="UP001240236"/>
    </source>
</evidence>
<dbReference type="InterPro" id="IPR000792">
    <property type="entry name" value="Tscrpt_reg_LuxR_C"/>
</dbReference>
<keyword evidence="8" id="KW-1185">Reference proteome</keyword>
<evidence type="ECO:0000256" key="3">
    <source>
        <dbReference type="ARBA" id="ARBA00023163"/>
    </source>
</evidence>
<dbReference type="AlphaFoldDB" id="A0AAE3W1Q0"/>
<evidence type="ECO:0000313" key="7">
    <source>
        <dbReference type="EMBL" id="MDQ0367700.1"/>
    </source>
</evidence>
<dbReference type="SMART" id="SM00421">
    <property type="entry name" value="HTH_LUXR"/>
    <property type="match status" value="1"/>
</dbReference>
<dbReference type="Proteomes" id="UP001240236">
    <property type="component" value="Unassembled WGS sequence"/>
</dbReference>
<name>A0AAE3W1Q0_9ACTN</name>
<keyword evidence="1" id="KW-0805">Transcription regulation</keyword>
<feature type="domain" description="HTH luxR-type" evidence="5">
    <location>
        <begin position="137"/>
        <end position="202"/>
    </location>
</feature>
<dbReference type="SUPFAM" id="SSF46894">
    <property type="entry name" value="C-terminal effector domain of the bipartite response regulators"/>
    <property type="match status" value="1"/>
</dbReference>
<dbReference type="PROSITE" id="PS50043">
    <property type="entry name" value="HTH_LUXR_2"/>
    <property type="match status" value="1"/>
</dbReference>
<keyword evidence="3" id="KW-0804">Transcription</keyword>
<dbReference type="GO" id="GO:0000160">
    <property type="term" value="P:phosphorelay signal transduction system"/>
    <property type="evidence" value="ECO:0007669"/>
    <property type="project" value="InterPro"/>
</dbReference>
<proteinExistence type="predicted"/>
<dbReference type="PANTHER" id="PTHR44688:SF16">
    <property type="entry name" value="DNA-BINDING TRANSCRIPTIONAL ACTIVATOR DEVR_DOSR"/>
    <property type="match status" value="1"/>
</dbReference>
<protein>
    <submittedName>
        <fullName evidence="7">DNA-binding NarL/FixJ family response regulator</fullName>
    </submittedName>
</protein>
<dbReference type="SMART" id="SM00448">
    <property type="entry name" value="REC"/>
    <property type="match status" value="1"/>
</dbReference>
<dbReference type="Gene3D" id="3.40.50.2300">
    <property type="match status" value="1"/>
</dbReference>
<evidence type="ECO:0000259" key="6">
    <source>
        <dbReference type="PROSITE" id="PS50110"/>
    </source>
</evidence>
<dbReference type="InterPro" id="IPR001789">
    <property type="entry name" value="Sig_transdc_resp-reg_receiver"/>
</dbReference>
<evidence type="ECO:0000256" key="2">
    <source>
        <dbReference type="ARBA" id="ARBA00023125"/>
    </source>
</evidence>
<gene>
    <name evidence="7" type="ORF">J2S42_004369</name>
</gene>
<dbReference type="PRINTS" id="PR00038">
    <property type="entry name" value="HTHLUXR"/>
</dbReference>
<dbReference type="RefSeq" id="WP_307241908.1">
    <property type="nucleotide sequence ID" value="NZ_JAUSUZ010000001.1"/>
</dbReference>
<dbReference type="CDD" id="cd06170">
    <property type="entry name" value="LuxR_C_like"/>
    <property type="match status" value="1"/>
</dbReference>
<evidence type="ECO:0000259" key="5">
    <source>
        <dbReference type="PROSITE" id="PS50043"/>
    </source>
</evidence>
<dbReference type="PROSITE" id="PS00622">
    <property type="entry name" value="HTH_LUXR_1"/>
    <property type="match status" value="1"/>
</dbReference>
<dbReference type="EMBL" id="JAUSUZ010000001">
    <property type="protein sequence ID" value="MDQ0367700.1"/>
    <property type="molecule type" value="Genomic_DNA"/>
</dbReference>